<dbReference type="KEGG" id="amob:HG15A2_42250"/>
<feature type="domain" description="Periplasmic binding protein" evidence="4">
    <location>
        <begin position="8"/>
        <end position="81"/>
    </location>
</feature>
<accession>A0A517N176</accession>
<evidence type="ECO:0000313" key="6">
    <source>
        <dbReference type="Proteomes" id="UP000319852"/>
    </source>
</evidence>
<dbReference type="InterPro" id="IPR028082">
    <property type="entry name" value="Peripla_BP_I"/>
</dbReference>
<evidence type="ECO:0000259" key="4">
    <source>
        <dbReference type="Pfam" id="PF13407"/>
    </source>
</evidence>
<dbReference type="Gene3D" id="3.40.50.2300">
    <property type="match status" value="2"/>
</dbReference>
<dbReference type="GO" id="GO:0030313">
    <property type="term" value="C:cell envelope"/>
    <property type="evidence" value="ECO:0007669"/>
    <property type="project" value="UniProtKB-SubCell"/>
</dbReference>
<dbReference type="PANTHER" id="PTHR46847">
    <property type="entry name" value="D-ALLOSE-BINDING PERIPLASMIC PROTEIN-RELATED"/>
    <property type="match status" value="1"/>
</dbReference>
<dbReference type="PANTHER" id="PTHR46847:SF1">
    <property type="entry name" value="D-ALLOSE-BINDING PERIPLASMIC PROTEIN-RELATED"/>
    <property type="match status" value="1"/>
</dbReference>
<comment type="subcellular location">
    <subcellularLocation>
        <location evidence="1">Cell envelope</location>
    </subcellularLocation>
</comment>
<dbReference type="Pfam" id="PF13407">
    <property type="entry name" value="Peripla_BP_4"/>
    <property type="match status" value="1"/>
</dbReference>
<reference evidence="5 6" key="1">
    <citation type="submission" date="2019-02" db="EMBL/GenBank/DDBJ databases">
        <title>Deep-cultivation of Planctomycetes and their phenomic and genomic characterization uncovers novel biology.</title>
        <authorList>
            <person name="Wiegand S."/>
            <person name="Jogler M."/>
            <person name="Boedeker C."/>
            <person name="Pinto D."/>
            <person name="Vollmers J."/>
            <person name="Rivas-Marin E."/>
            <person name="Kohn T."/>
            <person name="Peeters S.H."/>
            <person name="Heuer A."/>
            <person name="Rast P."/>
            <person name="Oberbeckmann S."/>
            <person name="Bunk B."/>
            <person name="Jeske O."/>
            <person name="Meyerdierks A."/>
            <person name="Storesund J.E."/>
            <person name="Kallscheuer N."/>
            <person name="Luecker S."/>
            <person name="Lage O.M."/>
            <person name="Pohl T."/>
            <person name="Merkel B.J."/>
            <person name="Hornburger P."/>
            <person name="Mueller R.-W."/>
            <person name="Bruemmer F."/>
            <person name="Labrenz M."/>
            <person name="Spormann A.M."/>
            <person name="Op den Camp H."/>
            <person name="Overmann J."/>
            <person name="Amann R."/>
            <person name="Jetten M.S.M."/>
            <person name="Mascher T."/>
            <person name="Medema M.H."/>
            <person name="Devos D.P."/>
            <person name="Kaster A.-K."/>
            <person name="Ovreas L."/>
            <person name="Rohde M."/>
            <person name="Galperin M.Y."/>
            <person name="Jogler C."/>
        </authorList>
    </citation>
    <scope>NUCLEOTIDE SEQUENCE [LARGE SCALE GENOMIC DNA]</scope>
    <source>
        <strain evidence="5 6">HG15A2</strain>
    </source>
</reference>
<dbReference type="Proteomes" id="UP000319852">
    <property type="component" value="Chromosome"/>
</dbReference>
<dbReference type="EMBL" id="CP036263">
    <property type="protein sequence ID" value="QDT00883.1"/>
    <property type="molecule type" value="Genomic_DNA"/>
</dbReference>
<comment type="similarity">
    <text evidence="2">Belongs to the bacterial solute-binding protein 2 family.</text>
</comment>
<evidence type="ECO:0000256" key="1">
    <source>
        <dbReference type="ARBA" id="ARBA00004196"/>
    </source>
</evidence>
<dbReference type="GO" id="GO:0030246">
    <property type="term" value="F:carbohydrate binding"/>
    <property type="evidence" value="ECO:0007669"/>
    <property type="project" value="UniProtKB-ARBA"/>
</dbReference>
<protein>
    <recommendedName>
        <fullName evidence="4">Periplasmic binding protein domain-containing protein</fullName>
    </recommendedName>
</protein>
<evidence type="ECO:0000313" key="5">
    <source>
        <dbReference type="EMBL" id="QDT00883.1"/>
    </source>
</evidence>
<dbReference type="AlphaFoldDB" id="A0A517N176"/>
<name>A0A517N176_9BACT</name>
<gene>
    <name evidence="5" type="ORF">HG15A2_42250</name>
</gene>
<sequence length="165" mass="18342">MERCGDALQGVFCVNEPNSDSMLQVFEEFKLSGKVPFIACDSNVPLAEALKNNKISGIVLQDPVGMGYSAVKTMIDHLDDKEIALKISTGQTMATPENVDSDEIRSLLYPERFSGTEFEPEKARYTIAVVAKEHTHEYWQFVHAGAEKAAREAGDIKIRFEATVR</sequence>
<keyword evidence="6" id="KW-1185">Reference proteome</keyword>
<keyword evidence="3" id="KW-0732">Signal</keyword>
<dbReference type="SUPFAM" id="SSF53822">
    <property type="entry name" value="Periplasmic binding protein-like I"/>
    <property type="match status" value="1"/>
</dbReference>
<organism evidence="5 6">
    <name type="scientific">Adhaeretor mobilis</name>
    <dbReference type="NCBI Taxonomy" id="1930276"/>
    <lineage>
        <taxon>Bacteria</taxon>
        <taxon>Pseudomonadati</taxon>
        <taxon>Planctomycetota</taxon>
        <taxon>Planctomycetia</taxon>
        <taxon>Pirellulales</taxon>
        <taxon>Lacipirellulaceae</taxon>
        <taxon>Adhaeretor</taxon>
    </lineage>
</organism>
<dbReference type="OrthoDB" id="250606at2"/>
<dbReference type="InterPro" id="IPR025997">
    <property type="entry name" value="SBP_2_dom"/>
</dbReference>
<evidence type="ECO:0000256" key="3">
    <source>
        <dbReference type="ARBA" id="ARBA00022729"/>
    </source>
</evidence>
<proteinExistence type="inferred from homology"/>
<evidence type="ECO:0000256" key="2">
    <source>
        <dbReference type="ARBA" id="ARBA00007639"/>
    </source>
</evidence>